<feature type="compositionally biased region" description="Polar residues" evidence="12">
    <location>
        <begin position="216"/>
        <end position="240"/>
    </location>
</feature>
<dbReference type="GO" id="GO:0016787">
    <property type="term" value="F:hydrolase activity"/>
    <property type="evidence" value="ECO:0007669"/>
    <property type="project" value="UniProtKB-KW"/>
</dbReference>
<evidence type="ECO:0000256" key="2">
    <source>
        <dbReference type="ARBA" id="ARBA00010168"/>
    </source>
</evidence>
<evidence type="ECO:0000256" key="7">
    <source>
        <dbReference type="ARBA" id="ARBA00022801"/>
    </source>
</evidence>
<feature type="compositionally biased region" description="Low complexity" evidence="12">
    <location>
        <begin position="149"/>
        <end position="161"/>
    </location>
</feature>
<organism evidence="14 15">
    <name type="scientific">Polypedilum vanderplanki</name>
    <name type="common">Sleeping chironomid midge</name>
    <dbReference type="NCBI Taxonomy" id="319348"/>
    <lineage>
        <taxon>Eukaryota</taxon>
        <taxon>Metazoa</taxon>
        <taxon>Ecdysozoa</taxon>
        <taxon>Arthropoda</taxon>
        <taxon>Hexapoda</taxon>
        <taxon>Insecta</taxon>
        <taxon>Pterygota</taxon>
        <taxon>Neoptera</taxon>
        <taxon>Endopterygota</taxon>
        <taxon>Diptera</taxon>
        <taxon>Nematocera</taxon>
        <taxon>Chironomoidea</taxon>
        <taxon>Chironomidae</taxon>
        <taxon>Chironominae</taxon>
        <taxon>Polypedilum</taxon>
        <taxon>Polypedilum</taxon>
    </lineage>
</organism>
<evidence type="ECO:0000256" key="8">
    <source>
        <dbReference type="ARBA" id="ARBA00022884"/>
    </source>
</evidence>
<comment type="cofactor">
    <cofactor evidence="1 11">
        <name>Mn(2+)</name>
        <dbReference type="ChEBI" id="CHEBI:29035"/>
    </cofactor>
</comment>
<evidence type="ECO:0000259" key="13">
    <source>
        <dbReference type="PROSITE" id="PS51959"/>
    </source>
</evidence>
<keyword evidence="15" id="KW-1185">Reference proteome</keyword>
<feature type="domain" description="EndoU" evidence="13">
    <location>
        <begin position="243"/>
        <end position="506"/>
    </location>
</feature>
<sequence>MKVSLLFVFIFFIELSCSQLYNRQNQNAIHSLSYSPMDFDSQIIPVTQSTTTSTTVESTTKKKGFFSGISNFFKGGSKDQTTTSSTTSTTTKKPIVTSTSTIKAVPQSSTMTSFTTTIKAIPQSSTITTSTTRPSTSKPPSRDDFSALPTQKTSPPTSTTQRIQSSTKATPKDDFPPLPTQSGRPQQQPTEPAFPNAWNVRPQISTDKPATFFPHLSSTTTSTTRPGQASQTPTATTESSKVTDAELLSLSEALFSKDINNGFKFVTVNYQGRTQSSATTDEAAQPLLQIDEKLNAVSTVEKMKVMFNNYEQDTSINEYVSPIERTEENDFIDAVLSTPVMKHTMNFLKEKEIVTADPATHKELLKTLWFGMYSRGGGKISSSGFEHVFLSEVKNGTVLGLHNWIYLSEEEKERDLDYKGWLKKIDLGNKGQIAKVRFALNGIMKPSNSLFIGTSPELELALYTVCFELRADQDCRLAYGGKDFNIVTHTFRYRGKNLIGSAYPEI</sequence>
<keyword evidence="10" id="KW-0456">Lyase</keyword>
<dbReference type="CDD" id="cd21159">
    <property type="entry name" value="XendoU"/>
    <property type="match status" value="1"/>
</dbReference>
<keyword evidence="8 11" id="KW-0694">RNA-binding</keyword>
<accession>A0A9J6BWL9</accession>
<keyword evidence="9 11" id="KW-0464">Manganese</keyword>
<keyword evidence="11" id="KW-0732">Signal</keyword>
<dbReference type="GO" id="GO:0004521">
    <property type="term" value="F:RNA endonuclease activity"/>
    <property type="evidence" value="ECO:0007669"/>
    <property type="project" value="UniProtKB-UniRule"/>
</dbReference>
<dbReference type="GO" id="GO:0046872">
    <property type="term" value="F:metal ion binding"/>
    <property type="evidence" value="ECO:0007669"/>
    <property type="project" value="UniProtKB-UniRule"/>
</dbReference>
<comment type="subunit">
    <text evidence="3 11">Monomer.</text>
</comment>
<evidence type="ECO:0000313" key="14">
    <source>
        <dbReference type="EMBL" id="KAG5674088.1"/>
    </source>
</evidence>
<dbReference type="PANTHER" id="PTHR12439:SF42">
    <property type="entry name" value="ENDORIBONUCLEASE-RELATED"/>
    <property type="match status" value="1"/>
</dbReference>
<proteinExistence type="inferred from homology"/>
<dbReference type="Pfam" id="PF09412">
    <property type="entry name" value="XendoU"/>
    <property type="match status" value="1"/>
</dbReference>
<dbReference type="Proteomes" id="UP001107558">
    <property type="component" value="Chromosome 3"/>
</dbReference>
<dbReference type="InterPro" id="IPR039787">
    <property type="entry name" value="ENDOU"/>
</dbReference>
<evidence type="ECO:0000256" key="5">
    <source>
        <dbReference type="ARBA" id="ARBA00022723"/>
    </source>
</evidence>
<comment type="caution">
    <text evidence="14">The sequence shown here is derived from an EMBL/GenBank/DDBJ whole genome shotgun (WGS) entry which is preliminary data.</text>
</comment>
<dbReference type="SUPFAM" id="SSF142877">
    <property type="entry name" value="EndoU-like"/>
    <property type="match status" value="1"/>
</dbReference>
<keyword evidence="7 11" id="KW-0378">Hydrolase</keyword>
<evidence type="ECO:0000256" key="9">
    <source>
        <dbReference type="ARBA" id="ARBA00023211"/>
    </source>
</evidence>
<keyword evidence="6 11" id="KW-0255">Endonuclease</keyword>
<feature type="compositionally biased region" description="Polar residues" evidence="12">
    <location>
        <begin position="180"/>
        <end position="190"/>
    </location>
</feature>
<evidence type="ECO:0000256" key="3">
    <source>
        <dbReference type="ARBA" id="ARBA00011245"/>
    </source>
</evidence>
<evidence type="ECO:0000313" key="15">
    <source>
        <dbReference type="Proteomes" id="UP001107558"/>
    </source>
</evidence>
<dbReference type="PANTHER" id="PTHR12439">
    <property type="entry name" value="PLACENTAL PROTEIN 11-RELATED"/>
    <property type="match status" value="1"/>
</dbReference>
<evidence type="ECO:0000256" key="1">
    <source>
        <dbReference type="ARBA" id="ARBA00001936"/>
    </source>
</evidence>
<dbReference type="GO" id="GO:0016829">
    <property type="term" value="F:lyase activity"/>
    <property type="evidence" value="ECO:0007669"/>
    <property type="project" value="UniProtKB-KW"/>
</dbReference>
<dbReference type="PROSITE" id="PS51959">
    <property type="entry name" value="ENDOU"/>
    <property type="match status" value="1"/>
</dbReference>
<feature type="signal peptide" evidence="11">
    <location>
        <begin position="1"/>
        <end position="18"/>
    </location>
</feature>
<dbReference type="InterPro" id="IPR037227">
    <property type="entry name" value="EndoU-like"/>
</dbReference>
<reference evidence="14" key="1">
    <citation type="submission" date="2021-03" db="EMBL/GenBank/DDBJ databases">
        <title>Chromosome level genome of the anhydrobiotic midge Polypedilum vanderplanki.</title>
        <authorList>
            <person name="Yoshida Y."/>
            <person name="Kikawada T."/>
            <person name="Gusev O."/>
        </authorList>
    </citation>
    <scope>NUCLEOTIDE SEQUENCE</scope>
    <source>
        <strain evidence="14">NIAS01</strain>
        <tissue evidence="14">Whole body or cell culture</tissue>
    </source>
</reference>
<evidence type="ECO:0000256" key="12">
    <source>
        <dbReference type="SAM" id="MobiDB-lite"/>
    </source>
</evidence>
<gene>
    <name evidence="14" type="ORF">PVAND_004074</name>
</gene>
<feature type="region of interest" description="Disordered" evidence="12">
    <location>
        <begin position="124"/>
        <end position="240"/>
    </location>
</feature>
<evidence type="ECO:0000256" key="6">
    <source>
        <dbReference type="ARBA" id="ARBA00022759"/>
    </source>
</evidence>
<evidence type="ECO:0000256" key="11">
    <source>
        <dbReference type="RuleBase" id="RU367085"/>
    </source>
</evidence>
<evidence type="ECO:0000256" key="4">
    <source>
        <dbReference type="ARBA" id="ARBA00022722"/>
    </source>
</evidence>
<feature type="compositionally biased region" description="Low complexity" evidence="12">
    <location>
        <begin position="124"/>
        <end position="139"/>
    </location>
</feature>
<dbReference type="OrthoDB" id="430326at2759"/>
<dbReference type="InterPro" id="IPR018998">
    <property type="entry name" value="EndoU_C"/>
</dbReference>
<protein>
    <recommendedName>
        <fullName evidence="13">EndoU domain-containing protein</fullName>
    </recommendedName>
</protein>
<keyword evidence="5 11" id="KW-0479">Metal-binding</keyword>
<keyword evidence="4 11" id="KW-0540">Nuclease</keyword>
<name>A0A9J6BWL9_POLVA</name>
<comment type="similarity">
    <text evidence="2 11">Belongs to the ENDOU family.</text>
</comment>
<dbReference type="EMBL" id="JADBJN010000003">
    <property type="protein sequence ID" value="KAG5674088.1"/>
    <property type="molecule type" value="Genomic_DNA"/>
</dbReference>
<dbReference type="GO" id="GO:0003723">
    <property type="term" value="F:RNA binding"/>
    <property type="evidence" value="ECO:0007669"/>
    <property type="project" value="UniProtKB-UniRule"/>
</dbReference>
<dbReference type="AlphaFoldDB" id="A0A9J6BWL9"/>
<feature type="chain" id="PRO_5039961885" description="EndoU domain-containing protein" evidence="11">
    <location>
        <begin position="19"/>
        <end position="506"/>
    </location>
</feature>
<evidence type="ECO:0000256" key="10">
    <source>
        <dbReference type="ARBA" id="ARBA00023239"/>
    </source>
</evidence>